<dbReference type="Proteomes" id="UP000054279">
    <property type="component" value="Unassembled WGS sequence"/>
</dbReference>
<dbReference type="AlphaFoldDB" id="A0A0C9UEC7"/>
<organism evidence="1 2">
    <name type="scientific">Sphaerobolus stellatus (strain SS14)</name>
    <dbReference type="NCBI Taxonomy" id="990650"/>
    <lineage>
        <taxon>Eukaryota</taxon>
        <taxon>Fungi</taxon>
        <taxon>Dikarya</taxon>
        <taxon>Basidiomycota</taxon>
        <taxon>Agaricomycotina</taxon>
        <taxon>Agaricomycetes</taxon>
        <taxon>Phallomycetidae</taxon>
        <taxon>Geastrales</taxon>
        <taxon>Sphaerobolaceae</taxon>
        <taxon>Sphaerobolus</taxon>
    </lineage>
</organism>
<keyword evidence="2" id="KW-1185">Reference proteome</keyword>
<dbReference type="HOGENOM" id="CLU_1846382_0_0_1"/>
<proteinExistence type="predicted"/>
<sequence>MLTRWCGKWGTSTPTKCSLALDSFVGVHGGSEFPASAAQYDKWGLLTPTKRSLALESFVGVHGVIPLQVLINFIGYAAIIHKLSLLTDLFRLLSSPVYKMGSLKIHIHKCARHTTQPSLLQTKSTDQSTITQATRVQVS</sequence>
<protein>
    <submittedName>
        <fullName evidence="1">Uncharacterized protein</fullName>
    </submittedName>
</protein>
<reference evidence="1 2" key="1">
    <citation type="submission" date="2014-06" db="EMBL/GenBank/DDBJ databases">
        <title>Evolutionary Origins and Diversification of the Mycorrhizal Mutualists.</title>
        <authorList>
            <consortium name="DOE Joint Genome Institute"/>
            <consortium name="Mycorrhizal Genomics Consortium"/>
            <person name="Kohler A."/>
            <person name="Kuo A."/>
            <person name="Nagy L.G."/>
            <person name="Floudas D."/>
            <person name="Copeland A."/>
            <person name="Barry K.W."/>
            <person name="Cichocki N."/>
            <person name="Veneault-Fourrey C."/>
            <person name="LaButti K."/>
            <person name="Lindquist E.A."/>
            <person name="Lipzen A."/>
            <person name="Lundell T."/>
            <person name="Morin E."/>
            <person name="Murat C."/>
            <person name="Riley R."/>
            <person name="Ohm R."/>
            <person name="Sun H."/>
            <person name="Tunlid A."/>
            <person name="Henrissat B."/>
            <person name="Grigoriev I.V."/>
            <person name="Hibbett D.S."/>
            <person name="Martin F."/>
        </authorList>
    </citation>
    <scope>NUCLEOTIDE SEQUENCE [LARGE SCALE GENOMIC DNA]</scope>
    <source>
        <strain evidence="1 2">SS14</strain>
    </source>
</reference>
<dbReference type="EMBL" id="KN837642">
    <property type="protein sequence ID" value="KIJ23545.1"/>
    <property type="molecule type" value="Genomic_DNA"/>
</dbReference>
<accession>A0A0C9UEC7</accession>
<gene>
    <name evidence="1" type="ORF">M422DRAFT_275860</name>
</gene>
<evidence type="ECO:0000313" key="2">
    <source>
        <dbReference type="Proteomes" id="UP000054279"/>
    </source>
</evidence>
<name>A0A0C9UEC7_SPHS4</name>
<evidence type="ECO:0000313" key="1">
    <source>
        <dbReference type="EMBL" id="KIJ23545.1"/>
    </source>
</evidence>